<dbReference type="InterPro" id="IPR020568">
    <property type="entry name" value="Ribosomal_Su5_D2-typ_SF"/>
</dbReference>
<sequence length="517" mass="54356">MSLSLVHSRALLGLEARPVCVEVHLANGLPSFTLVGLADTEVKEARERVRSAIANAGLEFPSTKRITVNLAPADLPKDSGRFDLPIALGILAASGQISAARLAGWEFAGELSLGGELRPVRGALAMSLALHGGAHATEGPPARLVLPPDSAEEAALVPQAQVYRARHLLDVVRQFLPEGAAAAEPADDDGWARLMPTQVGQGPSYADLADVKGQAAAKRALEIAAAGGHSVLMVGPPGSGKSMLAQRFAGLLPPMSTREALESAAVASLAGRFALARWGQRPTCSPHHTASAVALVGGGSPPRPGEISLAHHGVLFLDELPEFPRAALEALREPLESGHIRISRAAMQSEFPARFQLVAAMNPCPCGFLGHPTRACRDTPDQISRYQGKLSGPLLDRIDLHVEVPALPSDDLLHGALGESSDTVRERVQTARDRAQQRQGHTNQALAGQALDEHLQADATALKFLNTAAARLGWSARSTHRALRVARTIADLAGSDLVGVGHVAEAVQYRRALRSGG</sequence>
<dbReference type="Gene3D" id="3.40.50.300">
    <property type="entry name" value="P-loop containing nucleotide triphosphate hydrolases"/>
    <property type="match status" value="1"/>
</dbReference>
<evidence type="ECO:0000313" key="6">
    <source>
        <dbReference type="Proteomes" id="UP001152876"/>
    </source>
</evidence>
<evidence type="ECO:0000259" key="4">
    <source>
        <dbReference type="PROSITE" id="PS50051"/>
    </source>
</evidence>
<dbReference type="Pfam" id="PF01078">
    <property type="entry name" value="Mg_chelatase"/>
    <property type="match status" value="1"/>
</dbReference>
<dbReference type="Gene3D" id="3.30.230.10">
    <property type="match status" value="1"/>
</dbReference>
<dbReference type="NCBIfam" id="TIGR00368">
    <property type="entry name" value="YifB family Mg chelatase-like AAA ATPase"/>
    <property type="match status" value="1"/>
</dbReference>
<keyword evidence="3" id="KW-0067">ATP-binding</keyword>
<dbReference type="AlphaFoldDB" id="A0A9X4S6U9"/>
<protein>
    <submittedName>
        <fullName evidence="5">Mg chelatase subunit ChlI</fullName>
    </submittedName>
</protein>
<feature type="domain" description="MCM C-terminal AAA(+) ATPase" evidence="4">
    <location>
        <begin position="305"/>
        <end position="400"/>
    </location>
</feature>
<dbReference type="PROSITE" id="PS50051">
    <property type="entry name" value="MCM_2"/>
    <property type="match status" value="1"/>
</dbReference>
<keyword evidence="2" id="KW-0547">Nucleotide-binding</keyword>
<gene>
    <name evidence="5" type="ORF">H010_03407</name>
</gene>
<dbReference type="InterPro" id="IPR027417">
    <property type="entry name" value="P-loop_NTPase"/>
</dbReference>
<comment type="caution">
    <text evidence="5">The sequence shown here is derived from an EMBL/GenBank/DDBJ whole genome shotgun (WGS) entry which is preliminary data.</text>
</comment>
<keyword evidence="6" id="KW-1185">Reference proteome</keyword>
<dbReference type="OrthoDB" id="9813147at2"/>
<dbReference type="SUPFAM" id="SSF52540">
    <property type="entry name" value="P-loop containing nucleoside triphosphate hydrolases"/>
    <property type="match status" value="1"/>
</dbReference>
<dbReference type="Pfam" id="PF13335">
    <property type="entry name" value="Mg_chelatase_C"/>
    <property type="match status" value="1"/>
</dbReference>
<proteinExistence type="inferred from homology"/>
<dbReference type="SUPFAM" id="SSF54211">
    <property type="entry name" value="Ribosomal protein S5 domain 2-like"/>
    <property type="match status" value="1"/>
</dbReference>
<dbReference type="InterPro" id="IPR004482">
    <property type="entry name" value="Mg_chelat-rel"/>
</dbReference>
<evidence type="ECO:0000256" key="2">
    <source>
        <dbReference type="ARBA" id="ARBA00022741"/>
    </source>
</evidence>
<dbReference type="PANTHER" id="PTHR32039:SF7">
    <property type="entry name" value="COMPETENCE PROTEIN COMM"/>
    <property type="match status" value="1"/>
</dbReference>
<dbReference type="InterPro" id="IPR014721">
    <property type="entry name" value="Ribsml_uS5_D2-typ_fold_subgr"/>
</dbReference>
<reference evidence="5" key="1">
    <citation type="submission" date="2013-01" db="EMBL/GenBank/DDBJ databases">
        <title>Genome draft of Hydrogenophaga taeniospiralis 2K1.</title>
        <authorList>
            <person name="Gomila M."/>
            <person name="Lalucat J."/>
        </authorList>
    </citation>
    <scope>NUCLEOTIDE SEQUENCE</scope>
    <source>
        <strain evidence="5">CCUG 15921</strain>
    </source>
</reference>
<dbReference type="GO" id="GO:0005524">
    <property type="term" value="F:ATP binding"/>
    <property type="evidence" value="ECO:0007669"/>
    <property type="project" value="UniProtKB-KW"/>
</dbReference>
<evidence type="ECO:0000256" key="3">
    <source>
        <dbReference type="ARBA" id="ARBA00022840"/>
    </source>
</evidence>
<evidence type="ECO:0000256" key="1">
    <source>
        <dbReference type="ARBA" id="ARBA00006354"/>
    </source>
</evidence>
<dbReference type="RefSeq" id="WP_068170090.1">
    <property type="nucleotide sequence ID" value="NZ_AOGK01000002.1"/>
</dbReference>
<dbReference type="PANTHER" id="PTHR32039">
    <property type="entry name" value="MAGNESIUM-CHELATASE SUBUNIT CHLI"/>
    <property type="match status" value="1"/>
</dbReference>
<dbReference type="Proteomes" id="UP001152876">
    <property type="component" value="Unassembled WGS sequence"/>
</dbReference>
<dbReference type="InterPro" id="IPR003593">
    <property type="entry name" value="AAA+_ATPase"/>
</dbReference>
<dbReference type="Pfam" id="PF13541">
    <property type="entry name" value="ChlI"/>
    <property type="match status" value="1"/>
</dbReference>
<dbReference type="InterPro" id="IPR000523">
    <property type="entry name" value="Mg_chelatse_chII-like_cat_dom"/>
</dbReference>
<accession>A0A9X4S6U9</accession>
<dbReference type="GO" id="GO:0003677">
    <property type="term" value="F:DNA binding"/>
    <property type="evidence" value="ECO:0007669"/>
    <property type="project" value="InterPro"/>
</dbReference>
<organism evidence="5 6">
    <name type="scientific">Hydrogenophaga taeniospiralis CCUG 15921</name>
    <dbReference type="NCBI Taxonomy" id="1281780"/>
    <lineage>
        <taxon>Bacteria</taxon>
        <taxon>Pseudomonadati</taxon>
        <taxon>Pseudomonadota</taxon>
        <taxon>Betaproteobacteria</taxon>
        <taxon>Burkholderiales</taxon>
        <taxon>Comamonadaceae</taxon>
        <taxon>Hydrogenophaga</taxon>
    </lineage>
</organism>
<comment type="similarity">
    <text evidence="1">Belongs to the Mg-chelatase subunits D/I family. ComM subfamily.</text>
</comment>
<dbReference type="InterPro" id="IPR045006">
    <property type="entry name" value="CHLI-like"/>
</dbReference>
<dbReference type="InterPro" id="IPR025158">
    <property type="entry name" value="Mg_chelat-rel_C"/>
</dbReference>
<name>A0A9X4S6U9_9BURK</name>
<dbReference type="SMART" id="SM00382">
    <property type="entry name" value="AAA"/>
    <property type="match status" value="1"/>
</dbReference>
<dbReference type="EMBL" id="AOGK01000002">
    <property type="protein sequence ID" value="MDG5974282.1"/>
    <property type="molecule type" value="Genomic_DNA"/>
</dbReference>
<evidence type="ECO:0000313" key="5">
    <source>
        <dbReference type="EMBL" id="MDG5974282.1"/>
    </source>
</evidence>
<dbReference type="InterPro" id="IPR001208">
    <property type="entry name" value="MCM_dom"/>
</dbReference>